<feature type="transmembrane region" description="Helical" evidence="6">
    <location>
        <begin position="335"/>
        <end position="352"/>
    </location>
</feature>
<dbReference type="InterPro" id="IPR011547">
    <property type="entry name" value="SLC26A/SulP_dom"/>
</dbReference>
<feature type="domain" description="SLC26A/SulP transporter" evidence="7">
    <location>
        <begin position="159"/>
        <end position="362"/>
    </location>
</feature>
<evidence type="ECO:0000256" key="3">
    <source>
        <dbReference type="ARBA" id="ARBA00022989"/>
    </source>
</evidence>
<feature type="compositionally biased region" description="Low complexity" evidence="5">
    <location>
        <begin position="16"/>
        <end position="34"/>
    </location>
</feature>
<feature type="compositionally biased region" description="Low complexity" evidence="5">
    <location>
        <begin position="403"/>
        <end position="413"/>
    </location>
</feature>
<feature type="compositionally biased region" description="Basic and acidic residues" evidence="5">
    <location>
        <begin position="612"/>
        <end position="628"/>
    </location>
</feature>
<evidence type="ECO:0000256" key="1">
    <source>
        <dbReference type="ARBA" id="ARBA00004141"/>
    </source>
</evidence>
<dbReference type="InterPro" id="IPR001902">
    <property type="entry name" value="SLC26A/SulP_fam"/>
</dbReference>
<keyword evidence="3 6" id="KW-1133">Transmembrane helix</keyword>
<dbReference type="OrthoDB" id="288203at2759"/>
<feature type="transmembrane region" description="Helical" evidence="6">
    <location>
        <begin position="248"/>
        <end position="267"/>
    </location>
</feature>
<feature type="transmembrane region" description="Helical" evidence="6">
    <location>
        <begin position="189"/>
        <end position="205"/>
    </location>
</feature>
<evidence type="ECO:0000256" key="6">
    <source>
        <dbReference type="SAM" id="Phobius"/>
    </source>
</evidence>
<feature type="transmembrane region" description="Helical" evidence="6">
    <location>
        <begin position="825"/>
        <end position="842"/>
    </location>
</feature>
<feature type="domain" description="SLC26A/SulP transporter" evidence="7">
    <location>
        <begin position="665"/>
        <end position="862"/>
    </location>
</feature>
<evidence type="ECO:0000256" key="2">
    <source>
        <dbReference type="ARBA" id="ARBA00022692"/>
    </source>
</evidence>
<feature type="compositionally biased region" description="Low complexity" evidence="5">
    <location>
        <begin position="101"/>
        <end position="112"/>
    </location>
</feature>
<feature type="transmembrane region" description="Helical" evidence="6">
    <location>
        <begin position="798"/>
        <end position="818"/>
    </location>
</feature>
<keyword evidence="2 6" id="KW-0812">Transmembrane</keyword>
<dbReference type="GO" id="GO:0016020">
    <property type="term" value="C:membrane"/>
    <property type="evidence" value="ECO:0007669"/>
    <property type="project" value="UniProtKB-SubCell"/>
</dbReference>
<comment type="subcellular location">
    <subcellularLocation>
        <location evidence="1">Membrane</location>
        <topology evidence="1">Multi-pass membrane protein</topology>
    </subcellularLocation>
</comment>
<evidence type="ECO:0000259" key="7">
    <source>
        <dbReference type="Pfam" id="PF00916"/>
    </source>
</evidence>
<feature type="compositionally biased region" description="Polar residues" evidence="5">
    <location>
        <begin position="462"/>
        <end position="471"/>
    </location>
</feature>
<name>A0A9P6US40_9FUNG</name>
<dbReference type="AlphaFoldDB" id="A0A9P6US40"/>
<feature type="compositionally biased region" description="Polar residues" evidence="5">
    <location>
        <begin position="52"/>
        <end position="80"/>
    </location>
</feature>
<feature type="region of interest" description="Disordered" evidence="5">
    <location>
        <begin position="499"/>
        <end position="647"/>
    </location>
</feature>
<comment type="caution">
    <text evidence="8">The sequence shown here is derived from an EMBL/GenBank/DDBJ whole genome shotgun (WGS) entry which is preliminary data.</text>
</comment>
<dbReference type="PANTHER" id="PTHR11814">
    <property type="entry name" value="SULFATE TRANSPORTER"/>
    <property type="match status" value="1"/>
</dbReference>
<accession>A0A9P6US40</accession>
<feature type="transmembrane region" description="Helical" evidence="6">
    <location>
        <begin position="163"/>
        <end position="183"/>
    </location>
</feature>
<dbReference type="Pfam" id="PF00916">
    <property type="entry name" value="Sulfate_transp"/>
    <property type="match status" value="2"/>
</dbReference>
<proteinExistence type="predicted"/>
<evidence type="ECO:0000256" key="4">
    <source>
        <dbReference type="ARBA" id="ARBA00023136"/>
    </source>
</evidence>
<feature type="compositionally biased region" description="Basic and acidic residues" evidence="5">
    <location>
        <begin position="566"/>
        <end position="576"/>
    </location>
</feature>
<feature type="compositionally biased region" description="Polar residues" evidence="5">
    <location>
        <begin position="499"/>
        <end position="509"/>
    </location>
</feature>
<sequence length="938" mass="103868">MRTHLAAGRGRPRTRPQSGSYPRQQQQQQHSPPSAAIETFIVSAAHSPTDPPTDQTLLSTGGSNSDRSIASAPLPTSSHGRSWRSRQSHTVARSLSPSPPRSTSESLSSSSLSIRQDKRRAWWRRVQTGSAAALGFVQRRVPMLAWFVSDPGYNWRGNLTQDLFAGVTISAVIIPQSMAYAMLASLPPVYGLYTSLVPTALYTLLGTSKHMSTGTFAITSLLLGQFAHKILTDQGYSEDAPNGEYHRRYLPLCLILTFFVGGIQLLLSIARLGRWSSKHLLPTALVSGFNTASAFHIGTHQLKHLLGLRPPRESGVFSMLKTWVWILQHLWNETAWPSLLMGLAAMALMYILQRIEFKRRAALELPQSYVSSPFPSPATPTFSPYSPTFKHCALGPSLPSARRSSLTPSLSTPTKHHSVSHLNSAALSSGRKHWGQRRKSMAPRAVSDRVPPTTRDVGFEDSGQSVDSCSSQEWWPNMSPTLDQGPPAIPNLRLPSLESAQHASCTNARPASPLTHGSPTPGMSGLANTGAFGRRQDRHRQRLANSSRSFRYRSIQSPSSILKVQRMRDESGDEHQPLLGHTYVPEYLSRSRRGSASAAHSDNDDEDDDDNGDHRFTYSTDPRHDIGSESRPGYDVQNSESEDTKNTGRQWKRRILRLIPGIPSVHFPIPDIFICVVVFTAATVIFNLDSLYNIKVIGFVPTGLPTPAWPLTMMESWTADDWVPLIWPSLLMAFVVYVISLSVAKHFGKEYGYEVDADQEMLALGVGSLVGSCFGAYISTGSLTRSAILAQLGAKTPLASLVGAFMVLMSLLWFTVLFERIPNTVLAAVVLVALRSLLMHAVEAKRLWRVGRRKEALIWWITFTTVIFFSIEIGLAVGMATVVVLKLYKYGTRWRRTMTRRVKRSAPYQRMMLMLGLQSPLFTTTGRGLYNGDDEDDY</sequence>
<keyword evidence="4 6" id="KW-0472">Membrane</keyword>
<feature type="transmembrane region" description="Helical" evidence="6">
    <location>
        <begin position="722"/>
        <end position="740"/>
    </location>
</feature>
<feature type="region of interest" description="Disordered" evidence="5">
    <location>
        <begin position="1"/>
        <end position="112"/>
    </location>
</feature>
<feature type="transmembrane region" description="Helical" evidence="6">
    <location>
        <begin position="658"/>
        <end position="686"/>
    </location>
</feature>
<reference evidence="8" key="1">
    <citation type="journal article" date="2020" name="Fungal Divers.">
        <title>Resolving the Mortierellaceae phylogeny through synthesis of multi-gene phylogenetics and phylogenomics.</title>
        <authorList>
            <person name="Vandepol N."/>
            <person name="Liber J."/>
            <person name="Desiro A."/>
            <person name="Na H."/>
            <person name="Kennedy M."/>
            <person name="Barry K."/>
            <person name="Grigoriev I.V."/>
            <person name="Miller A.N."/>
            <person name="O'Donnell K."/>
            <person name="Stajich J.E."/>
            <person name="Bonito G."/>
        </authorList>
    </citation>
    <scope>NUCLEOTIDE SEQUENCE</scope>
    <source>
        <strain evidence="8">REB-010B</strain>
    </source>
</reference>
<evidence type="ECO:0000256" key="5">
    <source>
        <dbReference type="SAM" id="MobiDB-lite"/>
    </source>
</evidence>
<feature type="region of interest" description="Disordered" evidence="5">
    <location>
        <begin position="403"/>
        <end position="471"/>
    </location>
</feature>
<dbReference type="EMBL" id="JAAAIP010000454">
    <property type="protein sequence ID" value="KAG0316855.1"/>
    <property type="molecule type" value="Genomic_DNA"/>
</dbReference>
<feature type="compositionally biased region" description="Polar residues" evidence="5">
    <location>
        <begin position="543"/>
        <end position="562"/>
    </location>
</feature>
<feature type="compositionally biased region" description="Basic residues" evidence="5">
    <location>
        <begin position="430"/>
        <end position="441"/>
    </location>
</feature>
<keyword evidence="9" id="KW-1185">Reference proteome</keyword>
<protein>
    <recommendedName>
        <fullName evidence="7">SLC26A/SulP transporter domain-containing protein</fullName>
    </recommendedName>
</protein>
<dbReference type="InterPro" id="IPR018045">
    <property type="entry name" value="S04_transporter_CS"/>
</dbReference>
<gene>
    <name evidence="8" type="ORF">BGZ99_006626</name>
</gene>
<dbReference type="Proteomes" id="UP000738325">
    <property type="component" value="Unassembled WGS sequence"/>
</dbReference>
<feature type="transmembrane region" description="Helical" evidence="6">
    <location>
        <begin position="761"/>
        <end position="778"/>
    </location>
</feature>
<dbReference type="PROSITE" id="PS01130">
    <property type="entry name" value="SLC26A"/>
    <property type="match status" value="1"/>
</dbReference>
<evidence type="ECO:0000313" key="8">
    <source>
        <dbReference type="EMBL" id="KAG0316855.1"/>
    </source>
</evidence>
<organism evidence="8 9">
    <name type="scientific">Dissophora globulifera</name>
    <dbReference type="NCBI Taxonomy" id="979702"/>
    <lineage>
        <taxon>Eukaryota</taxon>
        <taxon>Fungi</taxon>
        <taxon>Fungi incertae sedis</taxon>
        <taxon>Mucoromycota</taxon>
        <taxon>Mortierellomycotina</taxon>
        <taxon>Mortierellomycetes</taxon>
        <taxon>Mortierellales</taxon>
        <taxon>Mortierellaceae</taxon>
        <taxon>Dissophora</taxon>
    </lineage>
</organism>
<evidence type="ECO:0000313" key="9">
    <source>
        <dbReference type="Proteomes" id="UP000738325"/>
    </source>
</evidence>
<feature type="transmembrane region" description="Helical" evidence="6">
    <location>
        <begin position="857"/>
        <end position="890"/>
    </location>
</feature>
<dbReference type="GO" id="GO:0008271">
    <property type="term" value="F:secondary active sulfate transmembrane transporter activity"/>
    <property type="evidence" value="ECO:0007669"/>
    <property type="project" value="InterPro"/>
</dbReference>